<dbReference type="CDD" id="cd22162">
    <property type="entry name" value="F-box_AtSKIP3-like"/>
    <property type="match status" value="1"/>
</dbReference>
<evidence type="ECO:0000313" key="8">
    <source>
        <dbReference type="Proteomes" id="UP001428341"/>
    </source>
</evidence>
<evidence type="ECO:0008006" key="9">
    <source>
        <dbReference type="Google" id="ProtNLM"/>
    </source>
</evidence>
<evidence type="ECO:0000256" key="4">
    <source>
        <dbReference type="SAM" id="MobiDB-lite"/>
    </source>
</evidence>
<dbReference type="SUPFAM" id="SSF81383">
    <property type="entry name" value="F-box domain"/>
    <property type="match status" value="1"/>
</dbReference>
<keyword evidence="8" id="KW-1185">Reference proteome</keyword>
<dbReference type="InterPro" id="IPR001810">
    <property type="entry name" value="F-box_dom"/>
</dbReference>
<dbReference type="SUPFAM" id="SSF54001">
    <property type="entry name" value="Cysteine proteinases"/>
    <property type="match status" value="1"/>
</dbReference>
<dbReference type="EMBL" id="JBCGBO010000003">
    <property type="protein sequence ID" value="KAK9214293.1"/>
    <property type="molecule type" value="Genomic_DNA"/>
</dbReference>
<dbReference type="PROSITE" id="PS50181">
    <property type="entry name" value="FBOX"/>
    <property type="match status" value="1"/>
</dbReference>
<evidence type="ECO:0000259" key="5">
    <source>
        <dbReference type="PROSITE" id="PS50181"/>
    </source>
</evidence>
<gene>
    <name evidence="7" type="ORF">WN944_006281</name>
</gene>
<dbReference type="InterPro" id="IPR038765">
    <property type="entry name" value="Papain-like_cys_pep_sf"/>
</dbReference>
<evidence type="ECO:0000256" key="3">
    <source>
        <dbReference type="ARBA" id="ARBA00022801"/>
    </source>
</evidence>
<dbReference type="PANTHER" id="PTHR33018">
    <property type="entry name" value="OS10G0338966 PROTEIN-RELATED"/>
    <property type="match status" value="1"/>
</dbReference>
<organism evidence="7 8">
    <name type="scientific">Citrus x changshan-huyou</name>
    <dbReference type="NCBI Taxonomy" id="2935761"/>
    <lineage>
        <taxon>Eukaryota</taxon>
        <taxon>Viridiplantae</taxon>
        <taxon>Streptophyta</taxon>
        <taxon>Embryophyta</taxon>
        <taxon>Tracheophyta</taxon>
        <taxon>Spermatophyta</taxon>
        <taxon>Magnoliopsida</taxon>
        <taxon>eudicotyledons</taxon>
        <taxon>Gunneridae</taxon>
        <taxon>Pentapetalae</taxon>
        <taxon>rosids</taxon>
        <taxon>malvids</taxon>
        <taxon>Sapindales</taxon>
        <taxon>Rutaceae</taxon>
        <taxon>Aurantioideae</taxon>
        <taxon>Citrus</taxon>
    </lineage>
</organism>
<dbReference type="PROSITE" id="PS50600">
    <property type="entry name" value="ULP_PROTEASE"/>
    <property type="match status" value="1"/>
</dbReference>
<proteinExistence type="inferred from homology"/>
<dbReference type="AlphaFoldDB" id="A0AAP0MIX9"/>
<feature type="domain" description="Ubiquitin-like protease family profile" evidence="6">
    <location>
        <begin position="491"/>
        <end position="633"/>
    </location>
</feature>
<name>A0AAP0MIX9_9ROSI</name>
<evidence type="ECO:0000313" key="7">
    <source>
        <dbReference type="EMBL" id="KAK9214293.1"/>
    </source>
</evidence>
<dbReference type="GO" id="GO:0008234">
    <property type="term" value="F:cysteine-type peptidase activity"/>
    <property type="evidence" value="ECO:0007669"/>
    <property type="project" value="InterPro"/>
</dbReference>
<keyword evidence="2" id="KW-0645">Protease</keyword>
<feature type="region of interest" description="Disordered" evidence="4">
    <location>
        <begin position="1"/>
        <end position="67"/>
    </location>
</feature>
<feature type="domain" description="F-box" evidence="5">
    <location>
        <begin position="750"/>
        <end position="796"/>
    </location>
</feature>
<feature type="compositionally biased region" description="Polar residues" evidence="4">
    <location>
        <begin position="50"/>
        <end position="63"/>
    </location>
</feature>
<comment type="similarity">
    <text evidence="1">Belongs to the peptidase C48 family.</text>
</comment>
<accession>A0AAP0MIX9</accession>
<dbReference type="Gene3D" id="1.20.1280.50">
    <property type="match status" value="1"/>
</dbReference>
<evidence type="ECO:0000256" key="1">
    <source>
        <dbReference type="ARBA" id="ARBA00005234"/>
    </source>
</evidence>
<evidence type="ECO:0000259" key="6">
    <source>
        <dbReference type="PROSITE" id="PS50600"/>
    </source>
</evidence>
<dbReference type="Proteomes" id="UP001428341">
    <property type="component" value="Unassembled WGS sequence"/>
</dbReference>
<sequence>MDKGKGLADELSNEESIDYSGNEEVPDEDNSRDEEVPDEFPNSEDENDVPKSSSTVRGPTKNSGRMRMSGGKLVVRYNGLYWAERFIVHPNSKKQVFQALGSAFRNFKYLLTTKYILPHKHNRKRLKRPPFQYSHIPQNRIRHQQQNKRANNKWNHHLSRKGYAGLLDEICSKTGLVETEVDRSVAWKRARKMKNGEYDPDVDSVVKKIDALEEKAKKREFKADARNDILARSIGRPGTSGHMQGVGKFISPKMYFDTPNNSFQMRQERLNILERLDKQEAELSDLKKKIKKQPRHSDVGSSNFPLDEQTIEDEAEEMTARNEDKSIGMTRNGSPAKKKHETLTKKRQSPRKRNESPKKQVTADCPGDKPETPTKRQSPRKKKESPKQQVIKKRQSPRKKKESPMKPHKKPRMTLDCPRDKPCSPKKKTSPKKLQEKPLSRRRTRNYHIVHMNRVPGLVIFANLCEKKLAQMGYYVPYQLDEEVYKHPTKAHIGLDECQSLISMKELGANHMHLYIAMLHAHMANDIVGRPFGFIHTGLVSSAHDKDAFATRVKRAQFIAERLNTANKGQMIFMPYNPGFHWVLIVIDMTTKQAFYLDSTNNDLGDDSDLKDIVTKYGSTECGYYVLRFMKDIIADPSLLLHDFKGKCEYTQSELDEVRLEQALSTKKLGHDDKGFSETETFGQSPFRFLGSEAIVDDVQDSVPVDSGTNNMSSYGQKTKPGRQRLKRKEYIWPGSEVIGESGSILTYQKKKLEDLPAKCISRIISLTTPRDASRLALVCPAFRSAADSDSVWEKFLPSDYEGFISNSSLIDRKKKDLYFHLCRNPILFDNNTASFGLEQESGKKCYMAGAKWIYENSGISHRDCEMIPSSAGSRFPEVIELKLMSSLEIEARFGTTIFG</sequence>
<feature type="compositionally biased region" description="Basic residues" evidence="4">
    <location>
        <begin position="377"/>
        <end position="412"/>
    </location>
</feature>
<keyword evidence="3" id="KW-0378">Hydrolase</keyword>
<feature type="compositionally biased region" description="Acidic residues" evidence="4">
    <location>
        <begin position="24"/>
        <end position="47"/>
    </location>
</feature>
<dbReference type="InterPro" id="IPR036047">
    <property type="entry name" value="F-box-like_dom_sf"/>
</dbReference>
<feature type="region of interest" description="Disordered" evidence="4">
    <location>
        <begin position="287"/>
        <end position="441"/>
    </location>
</feature>
<dbReference type="Gene3D" id="3.40.395.10">
    <property type="entry name" value="Adenoviral Proteinase, Chain A"/>
    <property type="match status" value="1"/>
</dbReference>
<dbReference type="PANTHER" id="PTHR33018:SF31">
    <property type="entry name" value="TRANSPOSASE, PTTA_EN_SPM, PLANT"/>
    <property type="match status" value="1"/>
</dbReference>
<dbReference type="InterPro" id="IPR003653">
    <property type="entry name" value="Peptidase_C48_C"/>
</dbReference>
<dbReference type="GO" id="GO:0006508">
    <property type="term" value="P:proteolysis"/>
    <property type="evidence" value="ECO:0007669"/>
    <property type="project" value="UniProtKB-KW"/>
</dbReference>
<reference evidence="7 8" key="1">
    <citation type="submission" date="2024-05" db="EMBL/GenBank/DDBJ databases">
        <title>Haplotype-resolved chromosome-level genome assembly of Huyou (Citrus changshanensis).</title>
        <authorList>
            <person name="Miao C."/>
            <person name="Chen W."/>
            <person name="Wu Y."/>
            <person name="Wang L."/>
            <person name="Zhao S."/>
            <person name="Grierson D."/>
            <person name="Xu C."/>
            <person name="Chen K."/>
        </authorList>
    </citation>
    <scope>NUCLEOTIDE SEQUENCE [LARGE SCALE GENOMIC DNA]</scope>
    <source>
        <strain evidence="7">01-14</strain>
        <tissue evidence="7">Leaf</tissue>
    </source>
</reference>
<evidence type="ECO:0000256" key="2">
    <source>
        <dbReference type="ARBA" id="ARBA00022670"/>
    </source>
</evidence>
<dbReference type="SMART" id="SM00256">
    <property type="entry name" value="FBOX"/>
    <property type="match status" value="1"/>
</dbReference>
<dbReference type="Pfam" id="PF12937">
    <property type="entry name" value="F-box-like"/>
    <property type="match status" value="1"/>
</dbReference>
<protein>
    <recommendedName>
        <fullName evidence="9">Ubiquitin-like protease family profile domain-containing protein</fullName>
    </recommendedName>
</protein>
<feature type="compositionally biased region" description="Basic residues" evidence="4">
    <location>
        <begin position="336"/>
        <end position="351"/>
    </location>
</feature>
<comment type="caution">
    <text evidence="7">The sequence shown here is derived from an EMBL/GenBank/DDBJ whole genome shotgun (WGS) entry which is preliminary data.</text>
</comment>